<name>A0A1E4RVD5_CYBJN</name>
<evidence type="ECO:0000256" key="1">
    <source>
        <dbReference type="SAM" id="MobiDB-lite"/>
    </source>
</evidence>
<evidence type="ECO:0000313" key="3">
    <source>
        <dbReference type="Proteomes" id="UP000094389"/>
    </source>
</evidence>
<dbReference type="EMBL" id="KV453943">
    <property type="protein sequence ID" value="ODV71243.1"/>
    <property type="molecule type" value="Genomic_DNA"/>
</dbReference>
<dbReference type="GeneID" id="30992084"/>
<reference evidence="2 3" key="1">
    <citation type="journal article" date="2016" name="Proc. Natl. Acad. Sci. U.S.A.">
        <title>Comparative genomics of biotechnologically important yeasts.</title>
        <authorList>
            <person name="Riley R."/>
            <person name="Haridas S."/>
            <person name="Wolfe K.H."/>
            <person name="Lopes M.R."/>
            <person name="Hittinger C.T."/>
            <person name="Goeker M."/>
            <person name="Salamov A.A."/>
            <person name="Wisecaver J.H."/>
            <person name="Long T.M."/>
            <person name="Calvey C.H."/>
            <person name="Aerts A.L."/>
            <person name="Barry K.W."/>
            <person name="Choi C."/>
            <person name="Clum A."/>
            <person name="Coughlan A.Y."/>
            <person name="Deshpande S."/>
            <person name="Douglass A.P."/>
            <person name="Hanson S.J."/>
            <person name="Klenk H.-P."/>
            <person name="LaButti K.M."/>
            <person name="Lapidus A."/>
            <person name="Lindquist E.A."/>
            <person name="Lipzen A.M."/>
            <person name="Meier-Kolthoff J.P."/>
            <person name="Ohm R.A."/>
            <person name="Otillar R.P."/>
            <person name="Pangilinan J.L."/>
            <person name="Peng Y."/>
            <person name="Rokas A."/>
            <person name="Rosa C.A."/>
            <person name="Scheuner C."/>
            <person name="Sibirny A.A."/>
            <person name="Slot J.C."/>
            <person name="Stielow J.B."/>
            <person name="Sun H."/>
            <person name="Kurtzman C.P."/>
            <person name="Blackwell M."/>
            <person name="Grigoriev I.V."/>
            <person name="Jeffries T.W."/>
        </authorList>
    </citation>
    <scope>NUCLEOTIDE SEQUENCE [LARGE SCALE GENOMIC DNA]</scope>
    <source>
        <strain evidence="3">ATCC 18201 / CBS 1600 / BCRC 20928 / JCM 3617 / NBRC 0987 / NRRL Y-1542</strain>
    </source>
</reference>
<dbReference type="Proteomes" id="UP000094389">
    <property type="component" value="Unassembled WGS sequence"/>
</dbReference>
<feature type="compositionally biased region" description="Polar residues" evidence="1">
    <location>
        <begin position="1"/>
        <end position="22"/>
    </location>
</feature>
<keyword evidence="3" id="KW-1185">Reference proteome</keyword>
<protein>
    <submittedName>
        <fullName evidence="2">Uncharacterized protein</fullName>
    </submittedName>
</protein>
<proteinExistence type="predicted"/>
<sequence length="114" mass="12913">MMTSYTKKQAIQKNKPYTTSETHIQRKHIQRKHIQRKHNTKAWFSLPLDTNTLQHFALSNVVTTFHQLCLNHTALAAFPAAFRCVCVCVCFLAGNVCARSPSKGSVRLNFLGLP</sequence>
<evidence type="ECO:0000313" key="2">
    <source>
        <dbReference type="EMBL" id="ODV71243.1"/>
    </source>
</evidence>
<dbReference type="AlphaFoldDB" id="A0A1E4RVD5"/>
<organism evidence="2 3">
    <name type="scientific">Cyberlindnera jadinii (strain ATCC 18201 / CBS 1600 / BCRC 20928 / JCM 3617 / NBRC 0987 / NRRL Y-1542)</name>
    <name type="common">Torula yeast</name>
    <name type="synonym">Candida utilis</name>
    <dbReference type="NCBI Taxonomy" id="983966"/>
    <lineage>
        <taxon>Eukaryota</taxon>
        <taxon>Fungi</taxon>
        <taxon>Dikarya</taxon>
        <taxon>Ascomycota</taxon>
        <taxon>Saccharomycotina</taxon>
        <taxon>Saccharomycetes</taxon>
        <taxon>Phaffomycetales</taxon>
        <taxon>Phaffomycetaceae</taxon>
        <taxon>Cyberlindnera</taxon>
    </lineage>
</organism>
<feature type="region of interest" description="Disordered" evidence="1">
    <location>
        <begin position="1"/>
        <end position="23"/>
    </location>
</feature>
<gene>
    <name evidence="2" type="ORF">CYBJADRAFT_38047</name>
</gene>
<dbReference type="RefSeq" id="XP_020068282.1">
    <property type="nucleotide sequence ID" value="XM_020217688.1"/>
</dbReference>
<accession>A0A1E4RVD5</accession>